<organism evidence="3 4">
    <name type="scientific">Stephania japonica</name>
    <dbReference type="NCBI Taxonomy" id="461633"/>
    <lineage>
        <taxon>Eukaryota</taxon>
        <taxon>Viridiplantae</taxon>
        <taxon>Streptophyta</taxon>
        <taxon>Embryophyta</taxon>
        <taxon>Tracheophyta</taxon>
        <taxon>Spermatophyta</taxon>
        <taxon>Magnoliopsida</taxon>
        <taxon>Ranunculales</taxon>
        <taxon>Menispermaceae</taxon>
        <taxon>Menispermoideae</taxon>
        <taxon>Cissampelideae</taxon>
        <taxon>Stephania</taxon>
    </lineage>
</organism>
<feature type="domain" description="Tf2-1-like SH3-like" evidence="2">
    <location>
        <begin position="93"/>
        <end position="140"/>
    </location>
</feature>
<evidence type="ECO:0000313" key="4">
    <source>
        <dbReference type="Proteomes" id="UP001417504"/>
    </source>
</evidence>
<evidence type="ECO:0000256" key="1">
    <source>
        <dbReference type="SAM" id="Phobius"/>
    </source>
</evidence>
<dbReference type="EMBL" id="JBBNAE010000005">
    <property type="protein sequence ID" value="KAK9123824.1"/>
    <property type="molecule type" value="Genomic_DNA"/>
</dbReference>
<feature type="transmembrane region" description="Helical" evidence="1">
    <location>
        <begin position="7"/>
        <end position="29"/>
    </location>
</feature>
<dbReference type="PANTHER" id="PTHR46148">
    <property type="entry name" value="CHROMO DOMAIN-CONTAINING PROTEIN"/>
    <property type="match status" value="1"/>
</dbReference>
<comment type="caution">
    <text evidence="3">The sequence shown here is derived from an EMBL/GenBank/DDBJ whole genome shotgun (WGS) entry which is preliminary data.</text>
</comment>
<dbReference type="PANTHER" id="PTHR46148:SF44">
    <property type="entry name" value="GAG-POL POLYPROTEIN"/>
    <property type="match status" value="1"/>
</dbReference>
<dbReference type="InterPro" id="IPR056924">
    <property type="entry name" value="SH3_Tf2-1"/>
</dbReference>
<evidence type="ECO:0000259" key="2">
    <source>
        <dbReference type="Pfam" id="PF24626"/>
    </source>
</evidence>
<reference evidence="3 4" key="1">
    <citation type="submission" date="2024-01" db="EMBL/GenBank/DDBJ databases">
        <title>Genome assemblies of Stephania.</title>
        <authorList>
            <person name="Yang L."/>
        </authorList>
    </citation>
    <scope>NUCLEOTIDE SEQUENCE [LARGE SCALE GENOMIC DNA]</scope>
    <source>
        <strain evidence="3">QJT</strain>
        <tissue evidence="3">Leaf</tissue>
    </source>
</reference>
<dbReference type="Proteomes" id="UP001417504">
    <property type="component" value="Unassembled WGS sequence"/>
</dbReference>
<dbReference type="Pfam" id="PF24626">
    <property type="entry name" value="SH3_Tf2-1"/>
    <property type="match status" value="1"/>
</dbReference>
<gene>
    <name evidence="3" type="ORF">Sjap_013426</name>
</gene>
<keyword evidence="1" id="KW-0472">Membrane</keyword>
<evidence type="ECO:0000313" key="3">
    <source>
        <dbReference type="EMBL" id="KAK9123824.1"/>
    </source>
</evidence>
<proteinExistence type="predicted"/>
<accession>A0AAP0IXZ5</accession>
<dbReference type="AlphaFoldDB" id="A0AAP0IXZ5"/>
<keyword evidence="4" id="KW-1185">Reference proteome</keyword>
<protein>
    <recommendedName>
        <fullName evidence="2">Tf2-1-like SH3-like domain-containing protein</fullName>
    </recommendedName>
</protein>
<keyword evidence="1" id="KW-0812">Transmembrane</keyword>
<name>A0AAP0IXZ5_9MAGN</name>
<sequence>MVVLGKSIFICVSLLTITVIMPVLVWHYLRHSTTGRTDLHLAGVARRCAVIGLEIVVDHTEKVRLIRLWLKGTHERQKRYYDKYHGEMEYEVGNYVYLKVSQLKGHERFGIKGKLATRFISPFRVKKRIGKVAYEIELPP</sequence>
<keyword evidence="1" id="KW-1133">Transmembrane helix</keyword>